<organism evidence="2 3">
    <name type="scientific">Cochliobolus heterostrophus (strain C5 / ATCC 48332 / race O)</name>
    <name type="common">Southern corn leaf blight fungus</name>
    <name type="synonym">Bipolaris maydis</name>
    <dbReference type="NCBI Taxonomy" id="701091"/>
    <lineage>
        <taxon>Eukaryota</taxon>
        <taxon>Fungi</taxon>
        <taxon>Dikarya</taxon>
        <taxon>Ascomycota</taxon>
        <taxon>Pezizomycotina</taxon>
        <taxon>Dothideomycetes</taxon>
        <taxon>Pleosporomycetidae</taxon>
        <taxon>Pleosporales</taxon>
        <taxon>Pleosporineae</taxon>
        <taxon>Pleosporaceae</taxon>
        <taxon>Bipolaris</taxon>
    </lineage>
</organism>
<keyword evidence="1" id="KW-0732">Signal</keyword>
<keyword evidence="3" id="KW-1185">Reference proteome</keyword>
<dbReference type="HOGENOM" id="CLU_1927389_0_0_1"/>
<name>M2UGH1_COCH5</name>
<dbReference type="Proteomes" id="UP000016936">
    <property type="component" value="Unassembled WGS sequence"/>
</dbReference>
<reference evidence="3" key="2">
    <citation type="journal article" date="2013" name="PLoS Genet.">
        <title>Comparative genome structure, secondary metabolite, and effector coding capacity across Cochliobolus pathogens.</title>
        <authorList>
            <person name="Condon B.J."/>
            <person name="Leng Y."/>
            <person name="Wu D."/>
            <person name="Bushley K.E."/>
            <person name="Ohm R.A."/>
            <person name="Otillar R."/>
            <person name="Martin J."/>
            <person name="Schackwitz W."/>
            <person name="Grimwood J."/>
            <person name="MohdZainudin N."/>
            <person name="Xue C."/>
            <person name="Wang R."/>
            <person name="Manning V.A."/>
            <person name="Dhillon B."/>
            <person name="Tu Z.J."/>
            <person name="Steffenson B.J."/>
            <person name="Salamov A."/>
            <person name="Sun H."/>
            <person name="Lowry S."/>
            <person name="LaButti K."/>
            <person name="Han J."/>
            <person name="Copeland A."/>
            <person name="Lindquist E."/>
            <person name="Barry K."/>
            <person name="Schmutz J."/>
            <person name="Baker S.E."/>
            <person name="Ciuffetti L.M."/>
            <person name="Grigoriev I.V."/>
            <person name="Zhong S."/>
            <person name="Turgeon B.G."/>
        </authorList>
    </citation>
    <scope>NUCLEOTIDE SEQUENCE [LARGE SCALE GENOMIC DNA]</scope>
    <source>
        <strain evidence="3">C5 / ATCC 48332 / race O</strain>
    </source>
</reference>
<dbReference type="AlphaFoldDB" id="M2UGH1"/>
<evidence type="ECO:0008006" key="4">
    <source>
        <dbReference type="Google" id="ProtNLM"/>
    </source>
</evidence>
<accession>M2UGH1</accession>
<feature type="signal peptide" evidence="1">
    <location>
        <begin position="1"/>
        <end position="19"/>
    </location>
</feature>
<reference evidence="2 3" key="1">
    <citation type="journal article" date="2012" name="PLoS Pathog.">
        <title>Diverse lifestyles and strategies of plant pathogenesis encoded in the genomes of eighteen Dothideomycetes fungi.</title>
        <authorList>
            <person name="Ohm R.A."/>
            <person name="Feau N."/>
            <person name="Henrissat B."/>
            <person name="Schoch C.L."/>
            <person name="Horwitz B.A."/>
            <person name="Barry K.W."/>
            <person name="Condon B.J."/>
            <person name="Copeland A.C."/>
            <person name="Dhillon B."/>
            <person name="Glaser F."/>
            <person name="Hesse C.N."/>
            <person name="Kosti I."/>
            <person name="LaButti K."/>
            <person name="Lindquist E.A."/>
            <person name="Lucas S."/>
            <person name="Salamov A.A."/>
            <person name="Bradshaw R.E."/>
            <person name="Ciuffetti L."/>
            <person name="Hamelin R.C."/>
            <person name="Kema G.H.J."/>
            <person name="Lawrence C."/>
            <person name="Scott J.A."/>
            <person name="Spatafora J.W."/>
            <person name="Turgeon B.G."/>
            <person name="de Wit P.J.G.M."/>
            <person name="Zhong S."/>
            <person name="Goodwin S.B."/>
            <person name="Grigoriev I.V."/>
        </authorList>
    </citation>
    <scope>NUCLEOTIDE SEQUENCE [LARGE SCALE GENOMIC DNA]</scope>
    <source>
        <strain evidence="3">C5 / ATCC 48332 / race O</strain>
    </source>
</reference>
<evidence type="ECO:0000256" key="1">
    <source>
        <dbReference type="SAM" id="SignalP"/>
    </source>
</evidence>
<gene>
    <name evidence="2" type="ORF">COCHEDRAFT_1160190</name>
</gene>
<evidence type="ECO:0000313" key="2">
    <source>
        <dbReference type="EMBL" id="EMD87078.1"/>
    </source>
</evidence>
<proteinExistence type="predicted"/>
<dbReference type="EMBL" id="KB445583">
    <property type="protein sequence ID" value="EMD87078.1"/>
    <property type="molecule type" value="Genomic_DNA"/>
</dbReference>
<protein>
    <recommendedName>
        <fullName evidence="4">Ecp2 effector protein domain-containing protein</fullName>
    </recommendedName>
</protein>
<sequence>MKTTVQVLAFAPMLSVALADRTFPKCKSGDVGTFDATTCKRKVHRMGKGSRGQAGVFQGGSAHWDWEVDTPLYQINIWDSTACVMEIATDGDVRQDVVLPPANAGDPNWNGPGCCLDSSLIYGITDVWVWN</sequence>
<evidence type="ECO:0000313" key="3">
    <source>
        <dbReference type="Proteomes" id="UP000016936"/>
    </source>
</evidence>
<feature type="chain" id="PRO_5004027288" description="Ecp2 effector protein domain-containing protein" evidence="1">
    <location>
        <begin position="20"/>
        <end position="131"/>
    </location>
</feature>
<dbReference type="OrthoDB" id="3689098at2759"/>